<evidence type="ECO:0000313" key="1">
    <source>
        <dbReference type="EMBL" id="CEO98591.1"/>
    </source>
</evidence>
<proteinExistence type="predicted"/>
<dbReference type="Proteomes" id="UP000039324">
    <property type="component" value="Unassembled WGS sequence"/>
</dbReference>
<dbReference type="Gene3D" id="1.25.10.10">
    <property type="entry name" value="Leucine-rich Repeat Variant"/>
    <property type="match status" value="1"/>
</dbReference>
<sequence>MATALYQALAERCGRPVDWATVVRPDLPRSSSLIAAAGDDGDPDAPGSAVPLYLAISGGAMHLVSIVSTEAPVAWSLPMRQVTRLQVSASDPNLAVIQYEGGDKRPSSLRLVCRQRQALIDAIQVAYTAWTLSQQYTMASLDLQVQAMADLADVLQPETNDRVDLPGTRRFYRAGYWFQAPGNLVDLNDAVKNKPFSTYVFASETGDLGTSSDARLLLRVEPARDYALDGSCSVLSLRLWTETCAHAIAGNESGLEESAPIGKRATQANSAYLVYEAAPLHKDDDASDGTSWQAFQVNVALATRHICLVGLRRHRLPPFADRFQDLLFVYMDERRPKSSPHRLAIDASFNEPVLDIVRSVRSASDESRLPSAVLPVYDEIVVRARSNALADDAARAIWVKDHLQIRPDRTIVGVKWKHLQFAFCGALVRLMPADAEQGPPSAQRQENWTRIRNLSFVEDPLAIVAACEKELNVGGPGDTSKVQATVKARIAQQFLAAVDGGERNRMPIPLSVVALARAAQTLPDRTAAAIIDRVLDYLVHIRAPGTCFAQTDSILDKFNDPALMGDFVCNEGALVDLLSTQHHRYLADLIERAPNGWASPTMQPDVYRRLLSKNYNLDLTKVVCAGIAGAAPIRESDAHAWEVTIPALTRLLQSGNLYVKRWAADALGALCQCPPLASIVLAQDTVPGLAIDYLQSSQDPHLMQASARLVAVLLPPGPRFRQLCTSLAAPLVQLLVPVVRGQRRNQDVCKEVASVIGRFCTLAGDDGAHARREFLSNDAVAVLMPFMVHHDMYIGIVETMGAAMSALYFDCDPVNKRRSVTHVEDLRSLLMAMTSRRQRCLVLQILQNCSYRCYPVIKALRRVGFDKLLQAFIDAASAPAPQETQEGRALRQRELDMLQVLYDRVGKHPVVQICFLIETGSSMGPYVRHVPSMCTDAVSTAMLGVNGLDCQIEVQTAYVAYRLAPGKSHGHTFEAPATTVVRLESLETGGSGKGTSDLLGAMLYALEEMDWTGDLRFFVVLAMNPCYGKRFHDADVSKTRRGVRYGSAKLKAQDVLDDVKSANIEVIVEPLSDTLTMMIGEMKKVLNVSVFPDLGFDDAEDRLRHLSQLLGQKIARTFLAEFAC</sequence>
<dbReference type="SUPFAM" id="SSF48371">
    <property type="entry name" value="ARM repeat"/>
    <property type="match status" value="1"/>
</dbReference>
<dbReference type="EMBL" id="CDSF01000085">
    <property type="protein sequence ID" value="CEO98591.1"/>
    <property type="molecule type" value="Genomic_DNA"/>
</dbReference>
<keyword evidence="2" id="KW-1185">Reference proteome</keyword>
<accession>A0A0G4ITX5</accession>
<organism evidence="1 2">
    <name type="scientific">Plasmodiophora brassicae</name>
    <name type="common">Clubroot disease agent</name>
    <dbReference type="NCBI Taxonomy" id="37360"/>
    <lineage>
        <taxon>Eukaryota</taxon>
        <taxon>Sar</taxon>
        <taxon>Rhizaria</taxon>
        <taxon>Endomyxa</taxon>
        <taxon>Phytomyxea</taxon>
        <taxon>Plasmodiophorida</taxon>
        <taxon>Plasmodiophoridae</taxon>
        <taxon>Plasmodiophora</taxon>
    </lineage>
</organism>
<reference evidence="1 2" key="1">
    <citation type="submission" date="2015-02" db="EMBL/GenBank/DDBJ databases">
        <authorList>
            <person name="Chooi Y.-H."/>
        </authorList>
    </citation>
    <scope>NUCLEOTIDE SEQUENCE [LARGE SCALE GENOMIC DNA]</scope>
    <source>
        <strain evidence="1">E3</strain>
    </source>
</reference>
<dbReference type="OMA" id="DISHMEC"/>
<gene>
    <name evidence="1" type="ORF">PBRA_006705</name>
</gene>
<name>A0A0G4ITX5_PLABS</name>
<dbReference type="InterPro" id="IPR011989">
    <property type="entry name" value="ARM-like"/>
</dbReference>
<protein>
    <submittedName>
        <fullName evidence="1">Uncharacterized protein</fullName>
    </submittedName>
</protein>
<evidence type="ECO:0000313" key="2">
    <source>
        <dbReference type="Proteomes" id="UP000039324"/>
    </source>
</evidence>
<dbReference type="AlphaFoldDB" id="A0A0G4ITX5"/>
<dbReference type="InterPro" id="IPR016024">
    <property type="entry name" value="ARM-type_fold"/>
</dbReference>